<keyword evidence="2 6" id="KW-0378">Hydrolase</keyword>
<organism evidence="6 7">
    <name type="scientific">Desulfonatronospira thiodismutans ASO3-1</name>
    <dbReference type="NCBI Taxonomy" id="555779"/>
    <lineage>
        <taxon>Bacteria</taxon>
        <taxon>Pseudomonadati</taxon>
        <taxon>Thermodesulfobacteriota</taxon>
        <taxon>Desulfovibrionia</taxon>
        <taxon>Desulfovibrionales</taxon>
        <taxon>Desulfonatronovibrionaceae</taxon>
        <taxon>Desulfonatronospira</taxon>
    </lineage>
</organism>
<dbReference type="InterPro" id="IPR001764">
    <property type="entry name" value="Glyco_hydro_3_N"/>
</dbReference>
<dbReference type="SUPFAM" id="SSF51445">
    <property type="entry name" value="(Trans)glycosidases"/>
    <property type="match status" value="1"/>
</dbReference>
<gene>
    <name evidence="6" type="ORF">Dthio_PD2116</name>
</gene>
<name>D6SPR7_9BACT</name>
<evidence type="ECO:0000256" key="3">
    <source>
        <dbReference type="ARBA" id="ARBA00023295"/>
    </source>
</evidence>
<protein>
    <submittedName>
        <fullName evidence="6">Glycoside hydrolase family 3 domain protein</fullName>
    </submittedName>
</protein>
<dbReference type="PANTHER" id="PTHR30480:SF16">
    <property type="entry name" value="GLYCOSIDE HYDROLASE FAMILY 3 DOMAIN PROTEIN"/>
    <property type="match status" value="1"/>
</dbReference>
<dbReference type="AlphaFoldDB" id="D6SPR7"/>
<evidence type="ECO:0000259" key="5">
    <source>
        <dbReference type="Pfam" id="PF00933"/>
    </source>
</evidence>
<dbReference type="InterPro" id="IPR036962">
    <property type="entry name" value="Glyco_hydro_3_N_sf"/>
</dbReference>
<dbReference type="InterPro" id="IPR050226">
    <property type="entry name" value="NagZ_Beta-hexosaminidase"/>
</dbReference>
<sequence>MKSFLPVQLLLIMLLLLNLPSCGGSSAGDEELADKVGQMLMIGFRGLVVDENSPIVRDIQNGLVGGVVLFDYDVALESPARNVQSPDQLRKLVADLQAAGPDTLLVAVDQEGGRVARLKEKYGFPPTVSQQWLGTADDPELTYEYASKTAVTLKDMGINLNLAPVVDVNVNPDNPVIGRLERSFSSDPEKVAVHAAEVIKAHRDKNILTALKHFPGHGSSTRDSHHGFTDVTNTWQELELKPYELLFDSPGMDMVMTAHVFNARLDPQWPATLSPAVLTGMLREDLGYEGVIISDDMQMGAIHDEYGLETALEQTIKAGADIIIFGNNLVYDQDIAWKARDIILDLVRAGQIPRERIDESYERIMQLKSKLQ</sequence>
<dbReference type="GO" id="GO:0004553">
    <property type="term" value="F:hydrolase activity, hydrolyzing O-glycosyl compounds"/>
    <property type="evidence" value="ECO:0007669"/>
    <property type="project" value="InterPro"/>
</dbReference>
<feature type="chain" id="PRO_5003087912" evidence="4">
    <location>
        <begin position="28"/>
        <end position="372"/>
    </location>
</feature>
<dbReference type="GO" id="GO:0005975">
    <property type="term" value="P:carbohydrate metabolic process"/>
    <property type="evidence" value="ECO:0007669"/>
    <property type="project" value="InterPro"/>
</dbReference>
<comment type="caution">
    <text evidence="6">The sequence shown here is derived from an EMBL/GenBank/DDBJ whole genome shotgun (WGS) entry which is preliminary data.</text>
</comment>
<dbReference type="PANTHER" id="PTHR30480">
    <property type="entry name" value="BETA-HEXOSAMINIDASE-RELATED"/>
    <property type="match status" value="1"/>
</dbReference>
<keyword evidence="4" id="KW-0732">Signal</keyword>
<proteinExistence type="inferred from homology"/>
<dbReference type="eggNOG" id="COG1472">
    <property type="taxonomic scope" value="Bacteria"/>
</dbReference>
<dbReference type="Pfam" id="PF00933">
    <property type="entry name" value="Glyco_hydro_3"/>
    <property type="match status" value="1"/>
</dbReference>
<keyword evidence="3" id="KW-0326">Glycosidase</keyword>
<dbReference type="EMBL" id="ACJN02000002">
    <property type="protein sequence ID" value="EFI34743.1"/>
    <property type="molecule type" value="Genomic_DNA"/>
</dbReference>
<dbReference type="Proteomes" id="UP000005496">
    <property type="component" value="Unassembled WGS sequence"/>
</dbReference>
<comment type="similarity">
    <text evidence="1">Belongs to the glycosyl hydrolase 3 family.</text>
</comment>
<evidence type="ECO:0000256" key="4">
    <source>
        <dbReference type="SAM" id="SignalP"/>
    </source>
</evidence>
<dbReference type="Gene3D" id="3.20.20.300">
    <property type="entry name" value="Glycoside hydrolase, family 3, N-terminal domain"/>
    <property type="match status" value="1"/>
</dbReference>
<dbReference type="RefSeq" id="WP_008870061.1">
    <property type="nucleotide sequence ID" value="NZ_ACJN02000002.1"/>
</dbReference>
<dbReference type="OrthoDB" id="9781691at2"/>
<evidence type="ECO:0000256" key="1">
    <source>
        <dbReference type="ARBA" id="ARBA00005336"/>
    </source>
</evidence>
<feature type="signal peptide" evidence="4">
    <location>
        <begin position="1"/>
        <end position="27"/>
    </location>
</feature>
<dbReference type="GO" id="GO:0009254">
    <property type="term" value="P:peptidoglycan turnover"/>
    <property type="evidence" value="ECO:0007669"/>
    <property type="project" value="TreeGrafter"/>
</dbReference>
<evidence type="ECO:0000256" key="2">
    <source>
        <dbReference type="ARBA" id="ARBA00022801"/>
    </source>
</evidence>
<evidence type="ECO:0000313" key="6">
    <source>
        <dbReference type="EMBL" id="EFI34743.1"/>
    </source>
</evidence>
<keyword evidence="7" id="KW-1185">Reference proteome</keyword>
<reference evidence="6" key="1">
    <citation type="submission" date="2010-05" db="EMBL/GenBank/DDBJ databases">
        <title>The draft genome of Desulfonatronospira thiodismutans ASO3-1.</title>
        <authorList>
            <consortium name="US DOE Joint Genome Institute (JGI-PGF)"/>
            <person name="Lucas S."/>
            <person name="Copeland A."/>
            <person name="Lapidus A."/>
            <person name="Cheng J.-F."/>
            <person name="Bruce D."/>
            <person name="Goodwin L."/>
            <person name="Pitluck S."/>
            <person name="Chertkov O."/>
            <person name="Brettin T."/>
            <person name="Detter J.C."/>
            <person name="Han C."/>
            <person name="Land M.L."/>
            <person name="Hauser L."/>
            <person name="Kyrpides N."/>
            <person name="Mikhailova N."/>
            <person name="Muyzer G."/>
            <person name="Woyke T."/>
        </authorList>
    </citation>
    <scope>NUCLEOTIDE SEQUENCE [LARGE SCALE GENOMIC DNA]</scope>
    <source>
        <strain evidence="6">ASO3-1</strain>
    </source>
</reference>
<dbReference type="InterPro" id="IPR017853">
    <property type="entry name" value="GH"/>
</dbReference>
<evidence type="ECO:0000313" key="7">
    <source>
        <dbReference type="Proteomes" id="UP000005496"/>
    </source>
</evidence>
<accession>D6SPR7</accession>
<feature type="domain" description="Glycoside hydrolase family 3 N-terminal" evidence="5">
    <location>
        <begin position="32"/>
        <end position="367"/>
    </location>
</feature>